<proteinExistence type="inferred from homology"/>
<accession>A0A1C7EM46</accession>
<protein>
    <recommendedName>
        <fullName evidence="2">exopolyphosphatase</fullName>
        <ecNumber evidence="2">3.6.1.11</ecNumber>
    </recommendedName>
</protein>
<comment type="catalytic activity">
    <reaction evidence="4">
        <text>[phosphate](n) + H2O = [phosphate](n-1) + phosphate + H(+)</text>
        <dbReference type="Rhea" id="RHEA:21528"/>
        <dbReference type="Rhea" id="RHEA-COMP:9859"/>
        <dbReference type="Rhea" id="RHEA-COMP:14279"/>
        <dbReference type="ChEBI" id="CHEBI:15377"/>
        <dbReference type="ChEBI" id="CHEBI:15378"/>
        <dbReference type="ChEBI" id="CHEBI:16838"/>
        <dbReference type="ChEBI" id="CHEBI:43474"/>
        <dbReference type="EC" id="3.6.1.11"/>
    </reaction>
</comment>
<dbReference type="NCBIfam" id="TIGR03706">
    <property type="entry name" value="exo_poly_only"/>
    <property type="match status" value="1"/>
</dbReference>
<dbReference type="Proteomes" id="UP000092495">
    <property type="component" value="Chromosome"/>
</dbReference>
<dbReference type="EMBL" id="CP016543">
    <property type="protein sequence ID" value="ANU24746.1"/>
    <property type="molecule type" value="Genomic_DNA"/>
</dbReference>
<evidence type="ECO:0000259" key="6">
    <source>
        <dbReference type="Pfam" id="PF21447"/>
    </source>
</evidence>
<feature type="domain" description="Ppx/GppA phosphatase N-terminal" evidence="5">
    <location>
        <begin position="34"/>
        <end position="310"/>
    </location>
</feature>
<evidence type="ECO:0000256" key="1">
    <source>
        <dbReference type="ARBA" id="ARBA00007125"/>
    </source>
</evidence>
<dbReference type="EC" id="3.6.1.11" evidence="2"/>
<dbReference type="Gene3D" id="3.30.420.150">
    <property type="entry name" value="Exopolyphosphatase. Domain 2"/>
    <property type="match status" value="1"/>
</dbReference>
<name>A0A1C7EM46_9BACL</name>
<dbReference type="SUPFAM" id="SSF53067">
    <property type="entry name" value="Actin-like ATPase domain"/>
    <property type="match status" value="2"/>
</dbReference>
<organism evidence="7 8">
    <name type="scientific">Planococcus donghaensis</name>
    <dbReference type="NCBI Taxonomy" id="414778"/>
    <lineage>
        <taxon>Bacteria</taxon>
        <taxon>Bacillati</taxon>
        <taxon>Bacillota</taxon>
        <taxon>Bacilli</taxon>
        <taxon>Bacillales</taxon>
        <taxon>Caryophanaceae</taxon>
        <taxon>Planococcus</taxon>
    </lineage>
</organism>
<evidence type="ECO:0000256" key="4">
    <source>
        <dbReference type="ARBA" id="ARBA00047607"/>
    </source>
</evidence>
<dbReference type="InterPro" id="IPR003695">
    <property type="entry name" value="Ppx_GppA_N"/>
</dbReference>
<comment type="similarity">
    <text evidence="1">Belongs to the GppA/Ppx family.</text>
</comment>
<evidence type="ECO:0000313" key="8">
    <source>
        <dbReference type="Proteomes" id="UP000092495"/>
    </source>
</evidence>
<dbReference type="Pfam" id="PF21447">
    <property type="entry name" value="Ppx-GppA_III"/>
    <property type="match status" value="1"/>
</dbReference>
<dbReference type="GO" id="GO:0006357">
    <property type="term" value="P:regulation of transcription by RNA polymerase II"/>
    <property type="evidence" value="ECO:0007669"/>
    <property type="project" value="TreeGrafter"/>
</dbReference>
<gene>
    <name evidence="7" type="ORF">BCM40_15985</name>
</gene>
<dbReference type="CDD" id="cd24052">
    <property type="entry name" value="ASKHA_NBD_HpPPX-GppA-like"/>
    <property type="match status" value="1"/>
</dbReference>
<keyword evidence="8" id="KW-1185">Reference proteome</keyword>
<dbReference type="STRING" id="414778.BCM40_15985"/>
<dbReference type="GO" id="GO:0004309">
    <property type="term" value="F:exopolyphosphatase activity"/>
    <property type="evidence" value="ECO:0007669"/>
    <property type="project" value="UniProtKB-EC"/>
</dbReference>
<dbReference type="PANTHER" id="PTHR30005">
    <property type="entry name" value="EXOPOLYPHOSPHATASE"/>
    <property type="match status" value="1"/>
</dbReference>
<dbReference type="Gene3D" id="1.10.3210.10">
    <property type="entry name" value="Hypothetical protein af1432"/>
    <property type="match status" value="1"/>
</dbReference>
<dbReference type="GO" id="GO:0006793">
    <property type="term" value="P:phosphorus metabolic process"/>
    <property type="evidence" value="ECO:0007669"/>
    <property type="project" value="InterPro"/>
</dbReference>
<feature type="domain" description="Ppx/GppA phosphatase C-terminal" evidence="6">
    <location>
        <begin position="322"/>
        <end position="487"/>
    </location>
</feature>
<dbReference type="Pfam" id="PF02541">
    <property type="entry name" value="Ppx-GppA"/>
    <property type="match status" value="1"/>
</dbReference>
<evidence type="ECO:0000256" key="3">
    <source>
        <dbReference type="ARBA" id="ARBA00022801"/>
    </source>
</evidence>
<sequence length="513" mass="59475">MRRVFMKQEKYAIIDIGSNTIRLVIYTRDKSGRFTESENVKAVARLRSYLNEENVLEQEGIDILVKTLKSFQEVTRHHQLKSIKCVATAAVRQAENQAAILATVENDTDFSIRILSEYEEAHYGYLAVVNSTPFTSGVTVDIGGGSTEITYFKDRQLIYFYSFPFGVLSLKEQFIQEDTPKKGEMRELRSFLKEQFNQLDWLADKRLPLIGIGGSARNMAQVHQEHIDYPFSGVHQYMMYKDDVEEVYDLLNSQDFSELQGLEGLSKDRADIIIPAVEVFRYLMELIDTKQFALSRKGLRDGVFYEEMTKNFDLAVLPNVIEESFHELAIDYDINLTHAFHVTNSSLLISKALEAIDLLSLEEQDYKRLKLSSALYNLGSYIDSESSHQHTFYLLSNRTIDGLLHKERVIIALMASFKNRGTFKRNVALYEKWFSKDELAKYTLLGAIIKMAYSLNATKRDIVEDIKLDQQEGVLVFTVQCREDWKPEQYQIEKQKKHLEKQLKQTVEFRFYK</sequence>
<dbReference type="Gene3D" id="3.30.420.40">
    <property type="match status" value="1"/>
</dbReference>
<keyword evidence="3" id="KW-0378">Hydrolase</keyword>
<dbReference type="SUPFAM" id="SSF109604">
    <property type="entry name" value="HD-domain/PDEase-like"/>
    <property type="match status" value="1"/>
</dbReference>
<reference evidence="7" key="1">
    <citation type="submission" date="2016-10" db="EMBL/GenBank/DDBJ databases">
        <authorList>
            <person name="See-Too W.S."/>
        </authorList>
    </citation>
    <scope>NUCLEOTIDE SEQUENCE</scope>
    <source>
        <strain evidence="7">DSM 22276</strain>
    </source>
</reference>
<dbReference type="InterPro" id="IPR050273">
    <property type="entry name" value="GppA/Ppx_hydrolase"/>
</dbReference>
<dbReference type="InterPro" id="IPR043129">
    <property type="entry name" value="ATPase_NBD"/>
</dbReference>
<dbReference type="InterPro" id="IPR022371">
    <property type="entry name" value="Exopolyphosphatase"/>
</dbReference>
<dbReference type="InterPro" id="IPR048950">
    <property type="entry name" value="Ppx_GppA_C"/>
</dbReference>
<evidence type="ECO:0000256" key="2">
    <source>
        <dbReference type="ARBA" id="ARBA00012451"/>
    </source>
</evidence>
<evidence type="ECO:0000313" key="7">
    <source>
        <dbReference type="EMBL" id="ANU24746.1"/>
    </source>
</evidence>
<dbReference type="PANTHER" id="PTHR30005:SF0">
    <property type="entry name" value="RETROGRADE REGULATION PROTEIN 2"/>
    <property type="match status" value="1"/>
</dbReference>
<dbReference type="AlphaFoldDB" id="A0A1C7EM46"/>
<evidence type="ECO:0000259" key="5">
    <source>
        <dbReference type="Pfam" id="PF02541"/>
    </source>
</evidence>
<dbReference type="KEGG" id="pdg:BCM40_15985"/>